<comment type="caution">
    <text evidence="1">The sequence shown here is derived from an EMBL/GenBank/DDBJ whole genome shotgun (WGS) entry which is preliminary data.</text>
</comment>
<evidence type="ECO:0000313" key="2">
    <source>
        <dbReference type="Proteomes" id="UP000006001"/>
    </source>
</evidence>
<dbReference type="HOGENOM" id="CLU_049292_0_0_11"/>
<dbReference type="AlphaFoldDB" id="D0WGG7"/>
<dbReference type="Proteomes" id="UP000006001">
    <property type="component" value="Unassembled WGS sequence"/>
</dbReference>
<dbReference type="OrthoDB" id="3193047at2"/>
<dbReference type="STRING" id="649764.HMPREF0762_00920"/>
<dbReference type="GeneID" id="85007485"/>
<accession>D0WGG7</accession>
<evidence type="ECO:0000313" key="1">
    <source>
        <dbReference type="EMBL" id="EEZ61580.1"/>
    </source>
</evidence>
<organism evidence="1 2">
    <name type="scientific">Slackia exigua (strain ATCC 700122 / DSM 15923 / CIP 105133 / JCM 11022 / KCTC 5966 / S-7)</name>
    <dbReference type="NCBI Taxonomy" id="649764"/>
    <lineage>
        <taxon>Bacteria</taxon>
        <taxon>Bacillati</taxon>
        <taxon>Actinomycetota</taxon>
        <taxon>Coriobacteriia</taxon>
        <taxon>Eggerthellales</taxon>
        <taxon>Eggerthellaceae</taxon>
        <taxon>Slackia</taxon>
    </lineage>
</organism>
<sequence length="446" mass="50909">MRIFKAGAKIVAVLLFIVLVNWGLTFVIEPTGSKSQVMWHDYYEQSDIDTVYVGTSQGERGFDPAVIDKECGTSSYNMCTPSQLIEESFLGIKQAYKDHHIKRVVLSFEVSLVQSEDSPSPGGAYIRNKDRGKPLQFAKDALPCLTDDRFYGKKDSINWMFPWVINHVDAKPQKLYRNIKMKLDGTSIADAAMENEKGWTYYGKGYGNYDRVYDYNPKVYRSYLDTYGKSKPNDRKMQTLADICDYCADHDIELDVICTPLPAYDILEYDGYFDKLVGIKSLVEEHGAHYYDFNLARPELFDQKPEYFADYQHMNTEGGRIFSEGVAKLFQHIDAGDDVDGLFYAPEDYASHIDYIDMVTYKTKNNDDGSTKIDASVLAGEGVQAEYQFLVKNKDTGKWDVLQDYSDESSYTFDPDKPGTYRVCVNARKVGSTAEYERCRTFSITK</sequence>
<dbReference type="EMBL" id="ACUX02000006">
    <property type="protein sequence ID" value="EEZ61580.1"/>
    <property type="molecule type" value="Genomic_DNA"/>
</dbReference>
<dbReference type="SUPFAM" id="SSF52266">
    <property type="entry name" value="SGNH hydrolase"/>
    <property type="match status" value="1"/>
</dbReference>
<gene>
    <name evidence="1" type="ORF">HMPREF0762_00920</name>
</gene>
<reference evidence="1" key="1">
    <citation type="submission" date="2009-10" db="EMBL/GenBank/DDBJ databases">
        <authorList>
            <person name="Weinstock G."/>
            <person name="Sodergren E."/>
            <person name="Clifton S."/>
            <person name="Fulton L."/>
            <person name="Fulton B."/>
            <person name="Courtney L."/>
            <person name="Fronick C."/>
            <person name="Harrison M."/>
            <person name="Strong C."/>
            <person name="Farmer C."/>
            <person name="Delahaunty K."/>
            <person name="Markovic C."/>
            <person name="Hall O."/>
            <person name="Minx P."/>
            <person name="Tomlinson C."/>
            <person name="Mitreva M."/>
            <person name="Nelson J."/>
            <person name="Hou S."/>
            <person name="Wollam A."/>
            <person name="Pepin K.H."/>
            <person name="Johnson M."/>
            <person name="Bhonagiri V."/>
            <person name="Nash W.E."/>
            <person name="Warren W."/>
            <person name="Chinwalla A."/>
            <person name="Mardis E.R."/>
            <person name="Wilson R.K."/>
        </authorList>
    </citation>
    <scope>NUCLEOTIDE SEQUENCE [LARGE SCALE GENOMIC DNA]</scope>
    <source>
        <strain evidence="1">ATCC 700122</strain>
    </source>
</reference>
<keyword evidence="2" id="KW-1185">Reference proteome</keyword>
<name>D0WGG7_SLAES</name>
<proteinExistence type="predicted"/>
<dbReference type="RefSeq" id="WP_006362177.1">
    <property type="nucleotide sequence ID" value="NZ_GG700630.1"/>
</dbReference>
<dbReference type="eggNOG" id="ENOG502ZCC1">
    <property type="taxonomic scope" value="Bacteria"/>
</dbReference>
<protein>
    <submittedName>
        <fullName evidence="1">Uncharacterized protein</fullName>
    </submittedName>
</protein>